<accession>A0A1W1X161</accession>
<dbReference type="PROSITE" id="PS51257">
    <property type="entry name" value="PROKAR_LIPOPROTEIN"/>
    <property type="match status" value="1"/>
</dbReference>
<dbReference type="RefSeq" id="WP_084088848.1">
    <property type="nucleotide sequence ID" value="NZ_FWXD01000002.1"/>
</dbReference>
<dbReference type="Proteomes" id="UP000192761">
    <property type="component" value="Unassembled WGS sequence"/>
</dbReference>
<name>A0A1W1X161_9NEIS</name>
<evidence type="ECO:0000313" key="2">
    <source>
        <dbReference type="Proteomes" id="UP000192761"/>
    </source>
</evidence>
<dbReference type="NCBIfam" id="TIGR02285">
    <property type="entry name" value="TIGR02285 family protein"/>
    <property type="match status" value="1"/>
</dbReference>
<dbReference type="SUPFAM" id="SSF53850">
    <property type="entry name" value="Periplasmic binding protein-like II"/>
    <property type="match status" value="1"/>
</dbReference>
<keyword evidence="2" id="KW-1185">Reference proteome</keyword>
<dbReference type="EMBL" id="FWXD01000002">
    <property type="protein sequence ID" value="SMC17645.1"/>
    <property type="molecule type" value="Genomic_DNA"/>
</dbReference>
<evidence type="ECO:0008006" key="3">
    <source>
        <dbReference type="Google" id="ProtNLM"/>
    </source>
</evidence>
<dbReference type="OrthoDB" id="8889006at2"/>
<organism evidence="1 2">
    <name type="scientific">Andreprevotia lacus DSM 23236</name>
    <dbReference type="NCBI Taxonomy" id="1121001"/>
    <lineage>
        <taxon>Bacteria</taxon>
        <taxon>Pseudomonadati</taxon>
        <taxon>Pseudomonadota</taxon>
        <taxon>Betaproteobacteria</taxon>
        <taxon>Neisseriales</taxon>
        <taxon>Chitinibacteraceae</taxon>
        <taxon>Andreprevotia</taxon>
    </lineage>
</organism>
<sequence length="297" mass="33392">MKPLLLGMMLTVSQGCASVTHAQELPQINWVLLDWQPVFLLHEGQTPGSPQELGSGMADKALKLLAARLPQYRHQYRRGDSQRAFGEMARGQPVCFFPSFQTEERRKFAYQLPAMMTVPHQLVIDQAQQARFRTDADGVSLAGLRKQAVLRGYVEKGRSYTSALDVLIDAPGSAIRRIAQPEKSHLLRLLDSGQIDYTIEYPYVVSFQTQNGVFNHTLVTLPINELTTPLVWHISCTRNEWGKVVSRDLAQALRDLAGEADWRQISEQGLSAATTQRYHARFKAFYDALKLNGNTPP</sequence>
<gene>
    <name evidence="1" type="ORF">SAMN02745857_00371</name>
</gene>
<evidence type="ECO:0000313" key="1">
    <source>
        <dbReference type="EMBL" id="SMC17645.1"/>
    </source>
</evidence>
<protein>
    <recommendedName>
        <fullName evidence="3">Solute-binding protein family 3/N-terminal domain-containing protein</fullName>
    </recommendedName>
</protein>
<dbReference type="InterPro" id="IPR011972">
    <property type="entry name" value="CHP02285"/>
</dbReference>
<dbReference type="AlphaFoldDB" id="A0A1W1X161"/>
<proteinExistence type="predicted"/>
<reference evidence="1 2" key="1">
    <citation type="submission" date="2017-04" db="EMBL/GenBank/DDBJ databases">
        <authorList>
            <person name="Afonso C.L."/>
            <person name="Miller P.J."/>
            <person name="Scott M.A."/>
            <person name="Spackman E."/>
            <person name="Goraichik I."/>
            <person name="Dimitrov K.M."/>
            <person name="Suarez D.L."/>
            <person name="Swayne D.E."/>
        </authorList>
    </citation>
    <scope>NUCLEOTIDE SEQUENCE [LARGE SCALE GENOMIC DNA]</scope>
    <source>
        <strain evidence="1 2">DSM 23236</strain>
    </source>
</reference>
<dbReference type="STRING" id="1121001.SAMN02745857_00371"/>